<dbReference type="KEGG" id="cpau:EHF44_09065"/>
<feature type="chain" id="PRO_5017979609" description="Exotoxin A middle domain-containing protein" evidence="1">
    <location>
        <begin position="37"/>
        <end position="719"/>
    </location>
</feature>
<evidence type="ECO:0000256" key="1">
    <source>
        <dbReference type="SAM" id="SignalP"/>
    </source>
</evidence>
<dbReference type="InterPro" id="IPR036478">
    <property type="entry name" value="Exotox-A_middle_dom_sf"/>
</dbReference>
<dbReference type="EMBL" id="CP033969">
    <property type="protein sequence ID" value="AZG13587.1"/>
    <property type="molecule type" value="Genomic_DNA"/>
</dbReference>
<keyword evidence="1" id="KW-0732">Signal</keyword>
<dbReference type="AlphaFoldDB" id="A0A3G8GZJ5"/>
<dbReference type="RefSeq" id="WP_124683442.1">
    <property type="nucleotide sequence ID" value="NZ_CP033969.1"/>
</dbReference>
<evidence type="ECO:0000259" key="2">
    <source>
        <dbReference type="Pfam" id="PF09102"/>
    </source>
</evidence>
<name>A0A3G8GZJ5_9BURK</name>
<dbReference type="InterPro" id="IPR015186">
    <property type="entry name" value="Exotox-A_middle_dom"/>
</dbReference>
<evidence type="ECO:0000313" key="3">
    <source>
        <dbReference type="EMBL" id="AZG13587.1"/>
    </source>
</evidence>
<protein>
    <recommendedName>
        <fullName evidence="2">Exotoxin A middle domain-containing protein</fullName>
    </recommendedName>
</protein>
<feature type="domain" description="Exotoxin A middle" evidence="2">
    <location>
        <begin position="372"/>
        <end position="459"/>
    </location>
</feature>
<organism evidence="3 4">
    <name type="scientific">Cupriavidus pauculus</name>
    <dbReference type="NCBI Taxonomy" id="82633"/>
    <lineage>
        <taxon>Bacteria</taxon>
        <taxon>Pseudomonadati</taxon>
        <taxon>Pseudomonadota</taxon>
        <taxon>Betaproteobacteria</taxon>
        <taxon>Burkholderiales</taxon>
        <taxon>Burkholderiaceae</taxon>
        <taxon>Cupriavidus</taxon>
    </lineage>
</organism>
<dbReference type="SUPFAM" id="SSF49695">
    <property type="entry name" value="gamma-Crystallin-like"/>
    <property type="match status" value="1"/>
</dbReference>
<gene>
    <name evidence="3" type="ORF">EHF44_09065</name>
</gene>
<dbReference type="InterPro" id="IPR011024">
    <property type="entry name" value="G_crystallin-like"/>
</dbReference>
<dbReference type="Pfam" id="PF09102">
    <property type="entry name" value="Exotox-A_target"/>
    <property type="match status" value="1"/>
</dbReference>
<reference evidence="4" key="1">
    <citation type="submission" date="2018-11" db="EMBL/GenBank/DDBJ databases">
        <title>FDA dAtabase for Regulatory Grade micrObial Sequences (FDA-ARGOS): Supporting development and validation of Infectious Disease Dx tests.</title>
        <authorList>
            <person name="Goldberg B."/>
            <person name="Campos J."/>
            <person name="Tallon L."/>
            <person name="Sadzewicz L."/>
            <person name="Zhao X."/>
            <person name="Vavikolanu K."/>
            <person name="Mehta A."/>
            <person name="Aluvathingal J."/>
            <person name="Nadendla S."/>
            <person name="Geyer C."/>
            <person name="Nandy P."/>
            <person name="Yan Y."/>
            <person name="Sichtig H."/>
        </authorList>
    </citation>
    <scope>NUCLEOTIDE SEQUENCE [LARGE SCALE GENOMIC DNA]</scope>
    <source>
        <strain evidence="4">FDAARGOS_614</strain>
    </source>
</reference>
<dbReference type="Gene3D" id="2.60.20.10">
    <property type="entry name" value="Crystallins"/>
    <property type="match status" value="1"/>
</dbReference>
<feature type="signal peptide" evidence="1">
    <location>
        <begin position="1"/>
        <end position="36"/>
    </location>
</feature>
<accession>A0A3G8GZJ5</accession>
<dbReference type="SUPFAM" id="SSF56864">
    <property type="entry name" value="Exotoxin A, middle domain"/>
    <property type="match status" value="1"/>
</dbReference>
<proteinExistence type="predicted"/>
<evidence type="ECO:0000313" key="4">
    <source>
        <dbReference type="Proteomes" id="UP000270411"/>
    </source>
</evidence>
<dbReference type="Proteomes" id="UP000270411">
    <property type="component" value="Chromosome 1"/>
</dbReference>
<dbReference type="Gene3D" id="3.90.1350.10">
    <property type="entry name" value="Exotoxin A, middle domain"/>
    <property type="match status" value="1"/>
</dbReference>
<dbReference type="OrthoDB" id="8965558at2"/>
<sequence length="719" mass="78345">MPKVIHRWLDACVLARVISIAVALFMPLLLPSPAQAQVGPNDKVCFYEHAGFRGAQFCVGPGKLHDVLPPWIDRKISSVRVPRGLKALLFTEQLGDGRGLGTDRDLDYPVLARIGMNDLTRSLQVSRLQPDCTKNCLILLENAYDLQTQFEKYWTQSKAGHVSLAFELRRNHPFTVQTFGMSVRFDGSSATIETMPSLPRSVTRLSTIQVAPSAAYGVVAFATDGRNFISTQVFLTDKNRRYLNATPIITRSLQMGANSTLAIHNTVVPGRSLGTLSLTAASFAVEDQPASRRVRRGTHCWNNPVLAVINFFSGNCSTPSADSFYADDRDKPENNLTLIAGEKANESAAFPAVHENAGTTALLDEIIGIGQNPMAIHAAARVCDKSLAAVIRSRERRGVDDHVDCGFQTAAIITLYQAAFSEYWNLQDFTTIIDNIRRTGRAGYPTNDERSAQRLASAVMARVTELDQITQSFHEANVLYQYSTYGSMDFENITAQYAAARAAMPPGPGPSTRFANVTQAASAALGRYTLDMRDYRPPASRPPRLWSNGQWVETQDAFSAEILVSTDTQRLGEISTALAQWETDYRAAAAAASTGGDSSYARLLQMGVSLSRSLQQRMAIGPRPNIVVVAVSFRGQVVAVLRGYFFGDGTSADIGSAVSMPSNVQLPYREGALRGAGGFALAAFLDYARQRGVRIVNTNVATAPSAEIARVGFRFSDEL</sequence>